<organism evidence="1 2">
    <name type="scientific">Candidatus Terrybacteria bacterium RIFCSPHIGHO2_01_FULL_48_17</name>
    <dbReference type="NCBI Taxonomy" id="1802362"/>
    <lineage>
        <taxon>Bacteria</taxon>
        <taxon>Candidatus Terryibacteriota</taxon>
    </lineage>
</organism>
<proteinExistence type="predicted"/>
<comment type="caution">
    <text evidence="1">The sequence shown here is derived from an EMBL/GenBank/DDBJ whole genome shotgun (WGS) entry which is preliminary data.</text>
</comment>
<evidence type="ECO:0008006" key="3">
    <source>
        <dbReference type="Google" id="ProtNLM"/>
    </source>
</evidence>
<reference evidence="1 2" key="1">
    <citation type="journal article" date="2016" name="Nat. Commun.">
        <title>Thousands of microbial genomes shed light on interconnected biogeochemical processes in an aquifer system.</title>
        <authorList>
            <person name="Anantharaman K."/>
            <person name="Brown C.T."/>
            <person name="Hug L.A."/>
            <person name="Sharon I."/>
            <person name="Castelle C.J."/>
            <person name="Probst A.J."/>
            <person name="Thomas B.C."/>
            <person name="Singh A."/>
            <person name="Wilkins M.J."/>
            <person name="Karaoz U."/>
            <person name="Brodie E.L."/>
            <person name="Williams K.H."/>
            <person name="Hubbard S.S."/>
            <person name="Banfield J.F."/>
        </authorList>
    </citation>
    <scope>NUCLEOTIDE SEQUENCE [LARGE SCALE GENOMIC DNA]</scope>
</reference>
<evidence type="ECO:0000313" key="1">
    <source>
        <dbReference type="EMBL" id="OHA47619.1"/>
    </source>
</evidence>
<dbReference type="EMBL" id="MHSS01000015">
    <property type="protein sequence ID" value="OHA47619.1"/>
    <property type="molecule type" value="Genomic_DNA"/>
</dbReference>
<dbReference type="STRING" id="1802362.A2806_03295"/>
<protein>
    <recommendedName>
        <fullName evidence="3">Type II secretion system protein M</fullName>
    </recommendedName>
</protein>
<dbReference type="Proteomes" id="UP000177629">
    <property type="component" value="Unassembled WGS sequence"/>
</dbReference>
<evidence type="ECO:0000313" key="2">
    <source>
        <dbReference type="Proteomes" id="UP000177629"/>
    </source>
</evidence>
<accession>A0A1G2PIL0</accession>
<gene>
    <name evidence="1" type="ORF">A2806_03295</name>
</gene>
<dbReference type="AlphaFoldDB" id="A0A1G2PIL0"/>
<sequence length="179" mass="19934">MRRLPKSKLVVFLALRFGVILFACLVILAARNILPEKLTSIQTKRQQTEEATAQIRLLASLKQDAAELVPYTEQVRDLVPVLDFTSFNSAKQKVTQTTNQMLQDAVITFSDPAAGTPGFENVVFKITAQTESERITSLFREFDLLPVVIVISGVSSSGQRNELPQFTISGFMIFRASRP</sequence>
<name>A0A1G2PIL0_9BACT</name>